<sequence>MATDPQALLRLLQLASPALPVGAFSYSEGLETLIQRQVLQTPDQIYHWLEQELCYGAVRLEAAVMLRGYQALQVHQLERLDYWNAWLSALRETAELRQQSWQMGRALVRTLEALHPDIAPWVTAVAGPCHFAIAFAMAAVRWQIDAEDAMLGYLQSWASNLVNAAIRLVPLGQTVGQRLLLDLSPTLAQVAAAIPTLADDQLVVSGWGPSLASMTHETLYSRLFRS</sequence>
<dbReference type="EMBL" id="CP021983">
    <property type="protein sequence ID" value="ASC74288.1"/>
    <property type="molecule type" value="Genomic_DNA"/>
</dbReference>
<keyword evidence="5" id="KW-1185">Reference proteome</keyword>
<comment type="subunit">
    <text evidence="3">UreD, UreF and UreG form a complex that acts as a GTP-hydrolysis-dependent molecular chaperone, activating the urease apoprotein by helping to assemble the nickel containing metallocenter of UreC. The UreE protein probably delivers the nickel.</text>
</comment>
<dbReference type="PANTHER" id="PTHR33620:SF1">
    <property type="entry name" value="UREASE ACCESSORY PROTEIN F"/>
    <property type="match status" value="1"/>
</dbReference>
<dbReference type="InterPro" id="IPR002639">
    <property type="entry name" value="UreF"/>
</dbReference>
<comment type="function">
    <text evidence="3">Required for maturation of urease via the functional incorporation of the urease nickel metallocenter.</text>
</comment>
<dbReference type="PIRSF" id="PIRSF009467">
    <property type="entry name" value="Ureas_acces_UreF"/>
    <property type="match status" value="1"/>
</dbReference>
<dbReference type="AlphaFoldDB" id="A0A1Z3HVE7"/>
<reference evidence="4 5" key="1">
    <citation type="journal article" date="2016" name="Biochim. Biophys. Acta">
        <title>Characterization of red-shifted phycobilisomes isolated from the chlorophyll f-containing cyanobacterium Halomicronema hongdechloris.</title>
        <authorList>
            <person name="Li Y."/>
            <person name="Lin Y."/>
            <person name="Garvey C.J."/>
            <person name="Birch D."/>
            <person name="Corkery R.W."/>
            <person name="Loughlin P.C."/>
            <person name="Scheer H."/>
            <person name="Willows R.D."/>
            <person name="Chen M."/>
        </authorList>
    </citation>
    <scope>NUCLEOTIDE SEQUENCE [LARGE SCALE GENOMIC DNA]</scope>
    <source>
        <strain evidence="4 5">C2206</strain>
    </source>
</reference>
<evidence type="ECO:0000256" key="3">
    <source>
        <dbReference type="HAMAP-Rule" id="MF_01385"/>
    </source>
</evidence>
<protein>
    <recommendedName>
        <fullName evidence="3">Urease accessory protein UreF</fullName>
    </recommendedName>
</protein>
<dbReference type="GO" id="GO:0016151">
    <property type="term" value="F:nickel cation binding"/>
    <property type="evidence" value="ECO:0007669"/>
    <property type="project" value="UniProtKB-UniRule"/>
</dbReference>
<keyword evidence="1 3" id="KW-0996">Nickel insertion</keyword>
<dbReference type="Pfam" id="PF01730">
    <property type="entry name" value="UreF"/>
    <property type="match status" value="1"/>
</dbReference>
<accession>A0A1Z3HVE7</accession>
<dbReference type="PANTHER" id="PTHR33620">
    <property type="entry name" value="UREASE ACCESSORY PROTEIN F"/>
    <property type="match status" value="1"/>
</dbReference>
<organism evidence="4 5">
    <name type="scientific">Halomicronema hongdechloris C2206</name>
    <dbReference type="NCBI Taxonomy" id="1641165"/>
    <lineage>
        <taxon>Bacteria</taxon>
        <taxon>Bacillati</taxon>
        <taxon>Cyanobacteriota</taxon>
        <taxon>Cyanophyceae</taxon>
        <taxon>Nodosilineales</taxon>
        <taxon>Nodosilineaceae</taxon>
        <taxon>Halomicronema</taxon>
    </lineage>
</organism>
<dbReference type="Proteomes" id="UP000191901">
    <property type="component" value="Chromosome"/>
</dbReference>
<dbReference type="InterPro" id="IPR038277">
    <property type="entry name" value="UreF_sf"/>
</dbReference>
<evidence type="ECO:0000256" key="2">
    <source>
        <dbReference type="ARBA" id="ARBA00023186"/>
    </source>
</evidence>
<dbReference type="HAMAP" id="MF_01385">
    <property type="entry name" value="UreF"/>
    <property type="match status" value="1"/>
</dbReference>
<keyword evidence="2 3" id="KW-0143">Chaperone</keyword>
<dbReference type="Gene3D" id="1.10.4190.10">
    <property type="entry name" value="Urease accessory protein UreF"/>
    <property type="match status" value="1"/>
</dbReference>
<evidence type="ECO:0000313" key="4">
    <source>
        <dbReference type="EMBL" id="ASC74288.1"/>
    </source>
</evidence>
<comment type="subcellular location">
    <subcellularLocation>
        <location evidence="3">Cytoplasm</location>
    </subcellularLocation>
</comment>
<proteinExistence type="inferred from homology"/>
<name>A0A1Z3HVE7_9CYAN</name>
<comment type="similarity">
    <text evidence="3">Belongs to the UreF family.</text>
</comment>
<keyword evidence="3" id="KW-0963">Cytoplasm</keyword>
<dbReference type="GO" id="GO:0005737">
    <property type="term" value="C:cytoplasm"/>
    <property type="evidence" value="ECO:0007669"/>
    <property type="project" value="UniProtKB-SubCell"/>
</dbReference>
<dbReference type="KEGG" id="hhg:XM38_052630"/>
<evidence type="ECO:0000313" key="5">
    <source>
        <dbReference type="Proteomes" id="UP000191901"/>
    </source>
</evidence>
<evidence type="ECO:0000256" key="1">
    <source>
        <dbReference type="ARBA" id="ARBA00022988"/>
    </source>
</evidence>
<gene>
    <name evidence="3 4" type="primary">ureF</name>
    <name evidence="4" type="ORF">XM38_052630</name>
</gene>
<dbReference type="STRING" id="1641165.XM38_21270"/>